<evidence type="ECO:0000313" key="2">
    <source>
        <dbReference type="EMBL" id="KAG2202845.1"/>
    </source>
</evidence>
<comment type="caution">
    <text evidence="2">The sequence shown here is derived from an EMBL/GenBank/DDBJ whole genome shotgun (WGS) entry which is preliminary data.</text>
</comment>
<name>A0A8H7R3E4_9FUNG</name>
<organism evidence="2 3">
    <name type="scientific">Circinella minor</name>
    <dbReference type="NCBI Taxonomy" id="1195481"/>
    <lineage>
        <taxon>Eukaryota</taxon>
        <taxon>Fungi</taxon>
        <taxon>Fungi incertae sedis</taxon>
        <taxon>Mucoromycota</taxon>
        <taxon>Mucoromycotina</taxon>
        <taxon>Mucoromycetes</taxon>
        <taxon>Mucorales</taxon>
        <taxon>Lichtheimiaceae</taxon>
        <taxon>Circinella</taxon>
    </lineage>
</organism>
<gene>
    <name evidence="2" type="ORF">INT45_009246</name>
</gene>
<feature type="compositionally biased region" description="Pro residues" evidence="1">
    <location>
        <begin position="93"/>
        <end position="102"/>
    </location>
</feature>
<feature type="region of interest" description="Disordered" evidence="1">
    <location>
        <begin position="54"/>
        <end position="105"/>
    </location>
</feature>
<protein>
    <submittedName>
        <fullName evidence="2">Uncharacterized protein</fullName>
    </submittedName>
</protein>
<accession>A0A8H7R3E4</accession>
<evidence type="ECO:0000256" key="1">
    <source>
        <dbReference type="SAM" id="MobiDB-lite"/>
    </source>
</evidence>
<dbReference type="OrthoDB" id="10480320at2759"/>
<feature type="region of interest" description="Disordered" evidence="1">
    <location>
        <begin position="1"/>
        <end position="34"/>
    </location>
</feature>
<feature type="non-terminal residue" evidence="2">
    <location>
        <position position="1"/>
    </location>
</feature>
<dbReference type="EMBL" id="JAEPRB010001619">
    <property type="protein sequence ID" value="KAG2202845.1"/>
    <property type="molecule type" value="Genomic_DNA"/>
</dbReference>
<sequence>MAGGKVAARKRKRTNTGVQKENIITDGQQNTPLTRSQCQIEVNDLRDINPEEINSSQSLSSHSNVTFVPTPGNRPVSLSETNPVSLLDHEPSLPAPSQPPLPRQQHPLLRSLETTYAVSEADSFITTASLTMVSPIVSEHTSSTQSDFSADSLLNETLNPIPLRKQKQKLMFDPEDLDTWEKFETDVGIYIYTVNVFPDTAESNEAADNLAIKYTSEIINLEKYDYEADK</sequence>
<reference evidence="2 3" key="1">
    <citation type="submission" date="2020-12" db="EMBL/GenBank/DDBJ databases">
        <title>Metabolic potential, ecology and presence of endohyphal bacteria is reflected in genomic diversity of Mucoromycotina.</title>
        <authorList>
            <person name="Muszewska A."/>
            <person name="Okrasinska A."/>
            <person name="Steczkiewicz K."/>
            <person name="Drgas O."/>
            <person name="Orlowska M."/>
            <person name="Perlinska-Lenart U."/>
            <person name="Aleksandrzak-Piekarczyk T."/>
            <person name="Szatraj K."/>
            <person name="Zielenkiewicz U."/>
            <person name="Pilsyk S."/>
            <person name="Malc E."/>
            <person name="Mieczkowski P."/>
            <person name="Kruszewska J.S."/>
            <person name="Biernat P."/>
            <person name="Pawlowska J."/>
        </authorList>
    </citation>
    <scope>NUCLEOTIDE SEQUENCE [LARGE SCALE GENOMIC DNA]</scope>
    <source>
        <strain evidence="2 3">CBS 142.35</strain>
    </source>
</reference>
<evidence type="ECO:0000313" key="3">
    <source>
        <dbReference type="Proteomes" id="UP000646827"/>
    </source>
</evidence>
<feature type="compositionally biased region" description="Polar residues" evidence="1">
    <location>
        <begin position="25"/>
        <end position="34"/>
    </location>
</feature>
<dbReference type="AlphaFoldDB" id="A0A8H7R3E4"/>
<proteinExistence type="predicted"/>
<keyword evidence="3" id="KW-1185">Reference proteome</keyword>
<dbReference type="Proteomes" id="UP000646827">
    <property type="component" value="Unassembled WGS sequence"/>
</dbReference>